<evidence type="ECO:0000313" key="2">
    <source>
        <dbReference type="Proteomes" id="UP001465976"/>
    </source>
</evidence>
<sequence length="91" mass="10444">MKNASDSEAMATEYLRRLQKLIRAESKRDYERIRLETGIVKPSIFSGFTRDGALGIPQMFGGNIMHLLNLNLPDLHFPLWRGKFDCDKTDS</sequence>
<proteinExistence type="predicted"/>
<name>A0ABR3EIS6_9AGAR</name>
<evidence type="ECO:0000313" key="1">
    <source>
        <dbReference type="EMBL" id="KAL0562796.1"/>
    </source>
</evidence>
<organism evidence="1 2">
    <name type="scientific">Marasmius crinis-equi</name>
    <dbReference type="NCBI Taxonomy" id="585013"/>
    <lineage>
        <taxon>Eukaryota</taxon>
        <taxon>Fungi</taxon>
        <taxon>Dikarya</taxon>
        <taxon>Basidiomycota</taxon>
        <taxon>Agaricomycotina</taxon>
        <taxon>Agaricomycetes</taxon>
        <taxon>Agaricomycetidae</taxon>
        <taxon>Agaricales</taxon>
        <taxon>Marasmiineae</taxon>
        <taxon>Marasmiaceae</taxon>
        <taxon>Marasmius</taxon>
    </lineage>
</organism>
<feature type="non-terminal residue" evidence="1">
    <location>
        <position position="91"/>
    </location>
</feature>
<dbReference type="EMBL" id="JBAHYK010004476">
    <property type="protein sequence ID" value="KAL0562796.1"/>
    <property type="molecule type" value="Genomic_DNA"/>
</dbReference>
<reference evidence="1 2" key="1">
    <citation type="submission" date="2024-02" db="EMBL/GenBank/DDBJ databases">
        <title>A draft genome for the cacao thread blight pathogen Marasmius crinis-equi.</title>
        <authorList>
            <person name="Cohen S.P."/>
            <person name="Baruah I.K."/>
            <person name="Amoako-Attah I."/>
            <person name="Bukari Y."/>
            <person name="Meinhardt L.W."/>
            <person name="Bailey B.A."/>
        </authorList>
    </citation>
    <scope>NUCLEOTIDE SEQUENCE [LARGE SCALE GENOMIC DNA]</scope>
    <source>
        <strain evidence="1 2">GH-76</strain>
    </source>
</reference>
<dbReference type="Proteomes" id="UP001465976">
    <property type="component" value="Unassembled WGS sequence"/>
</dbReference>
<keyword evidence="2" id="KW-1185">Reference proteome</keyword>
<comment type="caution">
    <text evidence="1">The sequence shown here is derived from an EMBL/GenBank/DDBJ whole genome shotgun (WGS) entry which is preliminary data.</text>
</comment>
<gene>
    <name evidence="1" type="ORF">V5O48_019282</name>
</gene>
<accession>A0ABR3EIS6</accession>
<protein>
    <submittedName>
        <fullName evidence="1">Uncharacterized protein</fullName>
    </submittedName>
</protein>